<proteinExistence type="predicted"/>
<feature type="compositionally biased region" description="Low complexity" evidence="1">
    <location>
        <begin position="365"/>
        <end position="374"/>
    </location>
</feature>
<reference evidence="2 3" key="1">
    <citation type="submission" date="2024-01" db="EMBL/GenBank/DDBJ databases">
        <title>Comparative genomics of Cryptococcus and Kwoniella reveals pathogenesis evolution and contrasting modes of karyotype evolution via chromosome fusion or intercentromeric recombination.</title>
        <authorList>
            <person name="Coelho M.A."/>
            <person name="David-Palma M."/>
            <person name="Shea T."/>
            <person name="Bowers K."/>
            <person name="McGinley-Smith S."/>
            <person name="Mohammad A.W."/>
            <person name="Gnirke A."/>
            <person name="Yurkov A.M."/>
            <person name="Nowrousian M."/>
            <person name="Sun S."/>
            <person name="Cuomo C.A."/>
            <person name="Heitman J."/>
        </authorList>
    </citation>
    <scope>NUCLEOTIDE SEQUENCE [LARGE SCALE GENOMIC DNA]</scope>
    <source>
        <strain evidence="2">CBS 11374</strain>
    </source>
</reference>
<feature type="compositionally biased region" description="Low complexity" evidence="1">
    <location>
        <begin position="35"/>
        <end position="46"/>
    </location>
</feature>
<evidence type="ECO:0000313" key="2">
    <source>
        <dbReference type="EMBL" id="WRT67169.1"/>
    </source>
</evidence>
<evidence type="ECO:0000313" key="3">
    <source>
        <dbReference type="Proteomes" id="UP001329825"/>
    </source>
</evidence>
<dbReference type="RefSeq" id="XP_062791909.1">
    <property type="nucleotide sequence ID" value="XM_062935858.1"/>
</dbReference>
<sequence>MSKLQLSGVSPKQTSPSPTSMTSPHFLHPNLPDPSSSSLRRNTSRSSQHEVSIPSPRPPMPNSSRSSFKVVSRHNSVKSKAGHGKEVSNQSQHSEDGVKSPMSESSSVEVVRLGEDLGAQIALDEGEDIGLGISQRGPYYLLGSTNRTRSRSIGENDSPGENHGQQNTPRSSKSHNPATRDITPMNSPLPPPAGMSRRISSLGTTVQTGDSSPYPQGTSPVVSTHTSPESGDENSNRTPSVTSIHSAAGRSYSVQQRPSNHLVPPAPSVMVPLADDSPRLARPTASTSSLDKIKSGSDLSPKVSLRRQGSGDAEDLNRQRPRSHSNASSISSKLARLLRTGSQRSRRPPDKELLAASDVEESGIAPSAASSSPADVLGRISLDEPPRLPSETFESGSYSSQRGFAPSPERGMWNWDSRLRSGPMRRNSNLSEEYTRPIDRALDEEEVDWNGPISDDDDYDESSSSSRPIPPSAPNFTPSWRRNSRDTLGLDIQLPTAQPVAVTPSLDPIPDGSPLSNLSVPPRPAPISISSTDSMQCTPSRASSRLSQSPYRSTFAGDRAKSPLGVPEDSPRRLALSRQTSASILDDDEDEGLAISIGSRRGRKGSMLGRRADD</sequence>
<feature type="compositionally biased region" description="Low complexity" evidence="1">
    <location>
        <begin position="10"/>
        <end position="24"/>
    </location>
</feature>
<feature type="compositionally biased region" description="Polar residues" evidence="1">
    <location>
        <begin position="198"/>
        <end position="229"/>
    </location>
</feature>
<feature type="compositionally biased region" description="Polar residues" evidence="1">
    <location>
        <begin position="143"/>
        <end position="155"/>
    </location>
</feature>
<accession>A0ABZ1D0U7</accession>
<dbReference type="EMBL" id="CP141885">
    <property type="protein sequence ID" value="WRT67169.1"/>
    <property type="molecule type" value="Genomic_DNA"/>
</dbReference>
<name>A0ABZ1D0U7_9TREE</name>
<feature type="compositionally biased region" description="Polar residues" evidence="1">
    <location>
        <begin position="163"/>
        <end position="177"/>
    </location>
</feature>
<feature type="compositionally biased region" description="Acidic residues" evidence="1">
    <location>
        <begin position="442"/>
        <end position="461"/>
    </location>
</feature>
<dbReference type="GeneID" id="87956266"/>
<feature type="compositionally biased region" description="Polar residues" evidence="1">
    <location>
        <begin position="528"/>
        <end position="552"/>
    </location>
</feature>
<feature type="region of interest" description="Disordered" evidence="1">
    <location>
        <begin position="124"/>
        <end position="614"/>
    </location>
</feature>
<protein>
    <submittedName>
        <fullName evidence="2">Uncharacterized protein</fullName>
    </submittedName>
</protein>
<gene>
    <name evidence="2" type="ORF">IL334_004135</name>
</gene>
<organism evidence="2 3">
    <name type="scientific">Kwoniella shivajii</name>
    <dbReference type="NCBI Taxonomy" id="564305"/>
    <lineage>
        <taxon>Eukaryota</taxon>
        <taxon>Fungi</taxon>
        <taxon>Dikarya</taxon>
        <taxon>Basidiomycota</taxon>
        <taxon>Agaricomycotina</taxon>
        <taxon>Tremellomycetes</taxon>
        <taxon>Tremellales</taxon>
        <taxon>Cryptococcaceae</taxon>
        <taxon>Kwoniella</taxon>
    </lineage>
</organism>
<keyword evidence="3" id="KW-1185">Reference proteome</keyword>
<feature type="compositionally biased region" description="Basic residues" evidence="1">
    <location>
        <begin position="71"/>
        <end position="82"/>
    </location>
</feature>
<feature type="region of interest" description="Disordered" evidence="1">
    <location>
        <begin position="1"/>
        <end position="111"/>
    </location>
</feature>
<evidence type="ECO:0000256" key="1">
    <source>
        <dbReference type="SAM" id="MobiDB-lite"/>
    </source>
</evidence>
<feature type="compositionally biased region" description="Polar residues" evidence="1">
    <location>
        <begin position="236"/>
        <end position="245"/>
    </location>
</feature>
<dbReference type="Proteomes" id="UP001329825">
    <property type="component" value="Chromosome 5"/>
</dbReference>
<feature type="compositionally biased region" description="Polar residues" evidence="1">
    <location>
        <begin position="392"/>
        <end position="402"/>
    </location>
</feature>